<gene>
    <name evidence="2" type="ORF">PR048_001858</name>
</gene>
<feature type="region of interest" description="Disordered" evidence="1">
    <location>
        <begin position="364"/>
        <end position="401"/>
    </location>
</feature>
<accession>A0ABQ9IJX4</accession>
<reference evidence="2 3" key="1">
    <citation type="submission" date="2023-02" db="EMBL/GenBank/DDBJ databases">
        <title>LHISI_Scaffold_Assembly.</title>
        <authorList>
            <person name="Stuart O.P."/>
            <person name="Cleave R."/>
            <person name="Magrath M.J.L."/>
            <person name="Mikheyev A.S."/>
        </authorList>
    </citation>
    <scope>NUCLEOTIDE SEQUENCE [LARGE SCALE GENOMIC DNA]</scope>
    <source>
        <strain evidence="2">Daus_M_001</strain>
        <tissue evidence="2">Leg muscle</tissue>
    </source>
</reference>
<evidence type="ECO:0000313" key="3">
    <source>
        <dbReference type="Proteomes" id="UP001159363"/>
    </source>
</evidence>
<keyword evidence="3" id="KW-1185">Reference proteome</keyword>
<feature type="compositionally biased region" description="Basic residues" evidence="1">
    <location>
        <begin position="377"/>
        <end position="387"/>
    </location>
</feature>
<feature type="compositionally biased region" description="Pro residues" evidence="1">
    <location>
        <begin position="389"/>
        <end position="400"/>
    </location>
</feature>
<comment type="caution">
    <text evidence="2">The sequence shown here is derived from an EMBL/GenBank/DDBJ whole genome shotgun (WGS) entry which is preliminary data.</text>
</comment>
<evidence type="ECO:0000256" key="1">
    <source>
        <dbReference type="SAM" id="MobiDB-lite"/>
    </source>
</evidence>
<feature type="region of interest" description="Disordered" evidence="1">
    <location>
        <begin position="119"/>
        <end position="139"/>
    </location>
</feature>
<dbReference type="EMBL" id="JARBHB010000001">
    <property type="protein sequence ID" value="KAJ8896514.1"/>
    <property type="molecule type" value="Genomic_DNA"/>
</dbReference>
<protein>
    <submittedName>
        <fullName evidence="2">Uncharacterized protein</fullName>
    </submittedName>
</protein>
<sequence>MPIRQKIREILFRYQATPLSNGQSPAEQYLNRQIRIQLDAMRPINFLESPAPTQPARQFSEGERVSARYYSNNKAHWKCGKVLKKLGKLHDLVELDNGFNFRKHIDQLRSIEVPLPARKTLNFDPQPKSPMSDDRQLKKPNLGDLTEIMDPYKVLPEAEQPDLIEQEEVPVVDFQPSEQPAQPVQRESPQRERRLLAYTHDVVVVRLFASHMGEPGSISGRTTLGFSHVVIVPDEAAGRRVFSEISRFPHPCIPALIHAHLNYPPVQGGKYYDGCHTSPYNGRYGGPCASYYGFWYRVIPAEVCVHVWCGGDGPGSVGWTRGGDGAYNARNVLRRPGGQVEIAACLHHLGGPLLVAASPPVDGVHGSAARDEPARPPHQHGNARRPLPRPEPPLIPPAPPDSARSRLPLLSQVIEELVIATRVCLVVLEARATPPYSACGALYRIYCYTKLIMYFTHALDPIIAAPAMSFKTLTLEVTTCLFPQLTTPLARNFAIHPFSNSNFKKTASPETCCEIYSLVLTISKVQHLPSCDERRGH</sequence>
<name>A0ABQ9IJX4_9NEOP</name>
<organism evidence="2 3">
    <name type="scientific">Dryococelus australis</name>
    <dbReference type="NCBI Taxonomy" id="614101"/>
    <lineage>
        <taxon>Eukaryota</taxon>
        <taxon>Metazoa</taxon>
        <taxon>Ecdysozoa</taxon>
        <taxon>Arthropoda</taxon>
        <taxon>Hexapoda</taxon>
        <taxon>Insecta</taxon>
        <taxon>Pterygota</taxon>
        <taxon>Neoptera</taxon>
        <taxon>Polyneoptera</taxon>
        <taxon>Phasmatodea</taxon>
        <taxon>Verophasmatodea</taxon>
        <taxon>Anareolatae</taxon>
        <taxon>Phasmatidae</taxon>
        <taxon>Eurycanthinae</taxon>
        <taxon>Dryococelus</taxon>
    </lineage>
</organism>
<proteinExistence type="predicted"/>
<dbReference type="Proteomes" id="UP001159363">
    <property type="component" value="Chromosome 1"/>
</dbReference>
<evidence type="ECO:0000313" key="2">
    <source>
        <dbReference type="EMBL" id="KAJ8896514.1"/>
    </source>
</evidence>